<comment type="caution">
    <text evidence="5">The sequence shown here is derived from an EMBL/GenBank/DDBJ whole genome shotgun (WGS) entry which is preliminary data.</text>
</comment>
<dbReference type="Pfam" id="PF18052">
    <property type="entry name" value="Rx_N"/>
    <property type="match status" value="1"/>
</dbReference>
<dbReference type="OrthoDB" id="1933539at2759"/>
<keyword evidence="6" id="KW-1185">Reference proteome</keyword>
<proteinExistence type="predicted"/>
<dbReference type="AlphaFoldDB" id="A0A8J4W014"/>
<accession>A0A8J4W014</accession>
<organism evidence="5 6">
    <name type="scientific">Castanea mollissima</name>
    <name type="common">Chinese chestnut</name>
    <dbReference type="NCBI Taxonomy" id="60419"/>
    <lineage>
        <taxon>Eukaryota</taxon>
        <taxon>Viridiplantae</taxon>
        <taxon>Streptophyta</taxon>
        <taxon>Embryophyta</taxon>
        <taxon>Tracheophyta</taxon>
        <taxon>Spermatophyta</taxon>
        <taxon>Magnoliopsida</taxon>
        <taxon>eudicotyledons</taxon>
        <taxon>Gunneridae</taxon>
        <taxon>Pentapetalae</taxon>
        <taxon>rosids</taxon>
        <taxon>fabids</taxon>
        <taxon>Fagales</taxon>
        <taxon>Fagaceae</taxon>
        <taxon>Castanea</taxon>
    </lineage>
</organism>
<evidence type="ECO:0000256" key="3">
    <source>
        <dbReference type="ARBA" id="ARBA00022821"/>
    </source>
</evidence>
<dbReference type="InterPro" id="IPR041118">
    <property type="entry name" value="Rx_N"/>
</dbReference>
<dbReference type="Proteomes" id="UP000737018">
    <property type="component" value="Unassembled WGS sequence"/>
</dbReference>
<keyword evidence="1" id="KW-0677">Repeat</keyword>
<protein>
    <recommendedName>
        <fullName evidence="4">Disease resistance N-terminal domain-containing protein</fullName>
    </recommendedName>
</protein>
<dbReference type="GO" id="GO:0000166">
    <property type="term" value="F:nucleotide binding"/>
    <property type="evidence" value="ECO:0007669"/>
    <property type="project" value="UniProtKB-KW"/>
</dbReference>
<name>A0A8J4W014_9ROSI</name>
<dbReference type="GO" id="GO:0006952">
    <property type="term" value="P:defense response"/>
    <property type="evidence" value="ECO:0007669"/>
    <property type="project" value="UniProtKB-KW"/>
</dbReference>
<evidence type="ECO:0000256" key="2">
    <source>
        <dbReference type="ARBA" id="ARBA00022741"/>
    </source>
</evidence>
<dbReference type="Gene3D" id="1.20.5.4130">
    <property type="match status" value="1"/>
</dbReference>
<gene>
    <name evidence="5" type="ORF">CMV_007780</name>
</gene>
<evidence type="ECO:0000313" key="5">
    <source>
        <dbReference type="EMBL" id="KAF3968309.1"/>
    </source>
</evidence>
<sequence>MAEGALFNVASGIIRKAGDVAGQEIALIWGVKDEIKKLKETVSTIKAVLLDAEAKKHNSEAIKLWLQRLKDAMFDADDLVDEISTEALRRQVMTRDKMVKEEVCLGKKKSQMKKNQMKKQRNLLVRIGT</sequence>
<reference evidence="5" key="1">
    <citation type="submission" date="2020-03" db="EMBL/GenBank/DDBJ databases">
        <title>Castanea mollissima Vanexum genome sequencing.</title>
        <authorList>
            <person name="Staton M."/>
        </authorList>
    </citation>
    <scope>NUCLEOTIDE SEQUENCE</scope>
    <source>
        <tissue evidence="5">Leaf</tissue>
    </source>
</reference>
<evidence type="ECO:0000313" key="6">
    <source>
        <dbReference type="Proteomes" id="UP000737018"/>
    </source>
</evidence>
<feature type="domain" description="Disease resistance N-terminal" evidence="4">
    <location>
        <begin position="11"/>
        <end position="106"/>
    </location>
</feature>
<evidence type="ECO:0000256" key="1">
    <source>
        <dbReference type="ARBA" id="ARBA00022737"/>
    </source>
</evidence>
<keyword evidence="2" id="KW-0547">Nucleotide-binding</keyword>
<evidence type="ECO:0000259" key="4">
    <source>
        <dbReference type="Pfam" id="PF18052"/>
    </source>
</evidence>
<dbReference type="EMBL" id="JRKL02000787">
    <property type="protein sequence ID" value="KAF3968309.1"/>
    <property type="molecule type" value="Genomic_DNA"/>
</dbReference>
<keyword evidence="3" id="KW-0611">Plant defense</keyword>